<feature type="compositionally biased region" description="Low complexity" evidence="5">
    <location>
        <begin position="41"/>
        <end position="50"/>
    </location>
</feature>
<dbReference type="RefSeq" id="WP_091614925.1">
    <property type="nucleotide sequence ID" value="NZ_FMCX01000011.1"/>
</dbReference>
<feature type="transmembrane region" description="Helical" evidence="6">
    <location>
        <begin position="140"/>
        <end position="161"/>
    </location>
</feature>
<dbReference type="Proteomes" id="UP000199504">
    <property type="component" value="Unassembled WGS sequence"/>
</dbReference>
<proteinExistence type="predicted"/>
<dbReference type="Pfam" id="PF09685">
    <property type="entry name" value="MamF_MmsF"/>
    <property type="match status" value="1"/>
</dbReference>
<dbReference type="AlphaFoldDB" id="A0A1C5AIS5"/>
<evidence type="ECO:0000256" key="2">
    <source>
        <dbReference type="ARBA" id="ARBA00022692"/>
    </source>
</evidence>
<evidence type="ECO:0000256" key="6">
    <source>
        <dbReference type="SAM" id="Phobius"/>
    </source>
</evidence>
<comment type="subcellular location">
    <subcellularLocation>
        <location evidence="1">Membrane</location>
        <topology evidence="1">Multi-pass membrane protein</topology>
    </subcellularLocation>
</comment>
<keyword evidence="3 6" id="KW-1133">Transmembrane helix</keyword>
<sequence>MTEPPRPPGSGEPGPYQPEPIPPSAPFGPPAGDEPTAPLSGAPGQPTAGGYPPPAGGYPPPGGHPPPGVGYPTGGAYGPPTGYANAEDKTWALVAHWGGAAATFFTAWLGFLPPLIAMMGRGAQSPTVRAHAVEALNFQLTWLGASVALSIVLCCGTVVTLGLGSVLFFLLGGPWLVGVIFGVIAGIKAGEGQLYRYPMSIRLVK</sequence>
<accession>A0A1C5AIS5</accession>
<dbReference type="OrthoDB" id="9808930at2"/>
<feature type="region of interest" description="Disordered" evidence="5">
    <location>
        <begin position="1"/>
        <end position="73"/>
    </location>
</feature>
<name>A0A1C5AIS5_9ACTN</name>
<evidence type="ECO:0000256" key="4">
    <source>
        <dbReference type="ARBA" id="ARBA00023136"/>
    </source>
</evidence>
<feature type="transmembrane region" description="Helical" evidence="6">
    <location>
        <begin position="97"/>
        <end position="119"/>
    </location>
</feature>
<reference evidence="8" key="1">
    <citation type="submission" date="2016-06" db="EMBL/GenBank/DDBJ databases">
        <authorList>
            <person name="Varghese N."/>
            <person name="Submissions Spin"/>
        </authorList>
    </citation>
    <scope>NUCLEOTIDE SEQUENCE [LARGE SCALE GENOMIC DNA]</scope>
    <source>
        <strain evidence="8">DSM 44830</strain>
    </source>
</reference>
<evidence type="ECO:0008006" key="9">
    <source>
        <dbReference type="Google" id="ProtNLM"/>
    </source>
</evidence>
<keyword evidence="4 6" id="KW-0472">Membrane</keyword>
<evidence type="ECO:0000313" key="7">
    <source>
        <dbReference type="EMBL" id="SCF45120.1"/>
    </source>
</evidence>
<evidence type="ECO:0000256" key="1">
    <source>
        <dbReference type="ARBA" id="ARBA00004141"/>
    </source>
</evidence>
<dbReference type="InterPro" id="IPR019109">
    <property type="entry name" value="MamF_MmsF"/>
</dbReference>
<feature type="transmembrane region" description="Helical" evidence="6">
    <location>
        <begin position="167"/>
        <end position="187"/>
    </location>
</feature>
<feature type="compositionally biased region" description="Pro residues" evidence="5">
    <location>
        <begin position="51"/>
        <end position="69"/>
    </location>
</feature>
<protein>
    <recommendedName>
        <fullName evidence="9">DUF4870 domain-containing protein</fullName>
    </recommendedName>
</protein>
<dbReference type="EMBL" id="FMCX01000011">
    <property type="protein sequence ID" value="SCF45120.1"/>
    <property type="molecule type" value="Genomic_DNA"/>
</dbReference>
<evidence type="ECO:0000313" key="8">
    <source>
        <dbReference type="Proteomes" id="UP000199504"/>
    </source>
</evidence>
<gene>
    <name evidence="7" type="ORF">GA0070564_11146</name>
</gene>
<dbReference type="STRING" id="262898.GA0070564_11146"/>
<evidence type="ECO:0000256" key="3">
    <source>
        <dbReference type="ARBA" id="ARBA00022989"/>
    </source>
</evidence>
<evidence type="ECO:0000256" key="5">
    <source>
        <dbReference type="SAM" id="MobiDB-lite"/>
    </source>
</evidence>
<keyword evidence="2 6" id="KW-0812">Transmembrane</keyword>
<organism evidence="7 8">
    <name type="scientific">Micromonospora mirobrigensis</name>
    <dbReference type="NCBI Taxonomy" id="262898"/>
    <lineage>
        <taxon>Bacteria</taxon>
        <taxon>Bacillati</taxon>
        <taxon>Actinomycetota</taxon>
        <taxon>Actinomycetes</taxon>
        <taxon>Micromonosporales</taxon>
        <taxon>Micromonosporaceae</taxon>
        <taxon>Micromonospora</taxon>
    </lineage>
</organism>
<feature type="compositionally biased region" description="Pro residues" evidence="5">
    <location>
        <begin position="1"/>
        <end position="29"/>
    </location>
</feature>
<keyword evidence="8" id="KW-1185">Reference proteome</keyword>